<dbReference type="NCBIfam" id="TIGR02532">
    <property type="entry name" value="IV_pilin_GFxxxE"/>
    <property type="match status" value="1"/>
</dbReference>
<dbReference type="PANTHER" id="PTHR30093">
    <property type="entry name" value="GENERAL SECRETION PATHWAY PROTEIN G"/>
    <property type="match status" value="1"/>
</dbReference>
<dbReference type="InterPro" id="IPR012902">
    <property type="entry name" value="N_methyl_site"/>
</dbReference>
<protein>
    <submittedName>
        <fullName evidence="2">Uncharacterized protein</fullName>
    </submittedName>
</protein>
<sequence>MTSTRSQGFTLIELLVVIAIIAILAAILFPVFAKAREKARQTSCASNLKQIGLAMTQYVQDNDETFPFGGTTMIEGHQVNMFYGLYPYTKSVAVFACPSNSINQKAIGYGNTGQIPADLPQMPASYSTPYQLFDGRFGAPHTIAWLQEPSAKLMVTEANQYAGFNETNLAWDDWNGNQFQQQGFAGHTGTMNVLFCDSHVKNVRPENTAGANGQPSMWGKFGDTPNDSTCPSGVASSDEFNCDGYSAGATHALGLLSAAFK</sequence>
<dbReference type="PROSITE" id="PS00409">
    <property type="entry name" value="PROKAR_NTER_METHYL"/>
    <property type="match status" value="1"/>
</dbReference>
<evidence type="ECO:0000313" key="3">
    <source>
        <dbReference type="Proteomes" id="UP000287394"/>
    </source>
</evidence>
<dbReference type="KEGG" id="ccot:CCAX7_56880"/>
<dbReference type="Gene3D" id="3.30.700.10">
    <property type="entry name" value="Glycoprotein, Type 4 Pilin"/>
    <property type="match status" value="1"/>
</dbReference>
<gene>
    <name evidence="2" type="ORF">CCAX7_56880</name>
</gene>
<dbReference type="NCBIfam" id="TIGR04294">
    <property type="entry name" value="pre_pil_HX9DG"/>
    <property type="match status" value="1"/>
</dbReference>
<dbReference type="SUPFAM" id="SSF54523">
    <property type="entry name" value="Pili subunits"/>
    <property type="match status" value="1"/>
</dbReference>
<keyword evidence="3" id="KW-1185">Reference proteome</keyword>
<reference evidence="2 3" key="1">
    <citation type="journal article" date="2019" name="Int. J. Syst. Evol. Microbiol.">
        <title>Capsulimonas corticalis gen. nov., sp. nov., an aerobic capsulated bacterium, of a novel bacterial order, Capsulimonadales ord. nov., of the class Armatimonadia of the phylum Armatimonadetes.</title>
        <authorList>
            <person name="Li J."/>
            <person name="Kudo C."/>
            <person name="Tonouchi A."/>
        </authorList>
    </citation>
    <scope>NUCLEOTIDE SEQUENCE [LARGE SCALE GENOMIC DNA]</scope>
    <source>
        <strain evidence="2 3">AX-7</strain>
    </source>
</reference>
<dbReference type="GO" id="GO:0015628">
    <property type="term" value="P:protein secretion by the type II secretion system"/>
    <property type="evidence" value="ECO:0007669"/>
    <property type="project" value="InterPro"/>
</dbReference>
<accession>A0A402D0D4</accession>
<dbReference type="Pfam" id="PF07596">
    <property type="entry name" value="SBP_bac_10"/>
    <property type="match status" value="1"/>
</dbReference>
<keyword evidence="1" id="KW-0488">Methylation</keyword>
<dbReference type="OrthoDB" id="270727at2"/>
<dbReference type="InterPro" id="IPR011453">
    <property type="entry name" value="DUF1559"/>
</dbReference>
<dbReference type="InterPro" id="IPR000983">
    <property type="entry name" value="Bac_GSPG_pilin"/>
</dbReference>
<dbReference type="PRINTS" id="PR00813">
    <property type="entry name" value="BCTERIALGSPG"/>
</dbReference>
<evidence type="ECO:0000256" key="1">
    <source>
        <dbReference type="ARBA" id="ARBA00022481"/>
    </source>
</evidence>
<dbReference type="AlphaFoldDB" id="A0A402D0D4"/>
<organism evidence="2 3">
    <name type="scientific">Capsulimonas corticalis</name>
    <dbReference type="NCBI Taxonomy" id="2219043"/>
    <lineage>
        <taxon>Bacteria</taxon>
        <taxon>Bacillati</taxon>
        <taxon>Armatimonadota</taxon>
        <taxon>Armatimonadia</taxon>
        <taxon>Capsulimonadales</taxon>
        <taxon>Capsulimonadaceae</taxon>
        <taxon>Capsulimonas</taxon>
    </lineage>
</organism>
<dbReference type="Proteomes" id="UP000287394">
    <property type="component" value="Chromosome"/>
</dbReference>
<dbReference type="InterPro" id="IPR027558">
    <property type="entry name" value="Pre_pil_HX9DG_C"/>
</dbReference>
<proteinExistence type="predicted"/>
<dbReference type="GO" id="GO:0015627">
    <property type="term" value="C:type II protein secretion system complex"/>
    <property type="evidence" value="ECO:0007669"/>
    <property type="project" value="InterPro"/>
</dbReference>
<dbReference type="Pfam" id="PF07963">
    <property type="entry name" value="N_methyl"/>
    <property type="match status" value="1"/>
</dbReference>
<evidence type="ECO:0000313" key="2">
    <source>
        <dbReference type="EMBL" id="BDI33637.1"/>
    </source>
</evidence>
<name>A0A402D0D4_9BACT</name>
<dbReference type="InterPro" id="IPR045584">
    <property type="entry name" value="Pilin-like"/>
</dbReference>
<dbReference type="EMBL" id="AP025739">
    <property type="protein sequence ID" value="BDI33637.1"/>
    <property type="molecule type" value="Genomic_DNA"/>
</dbReference>
<dbReference type="RefSeq" id="WP_119323032.1">
    <property type="nucleotide sequence ID" value="NZ_AP025739.1"/>
</dbReference>